<gene>
    <name evidence="1" type="ORF">BOTBODRAFT_113149</name>
</gene>
<dbReference type="OrthoDB" id="2404451at2759"/>
<dbReference type="STRING" id="930990.A0A067M9A4"/>
<name>A0A067M9A4_BOTB1</name>
<keyword evidence="2" id="KW-1185">Reference proteome</keyword>
<evidence type="ECO:0000313" key="1">
    <source>
        <dbReference type="EMBL" id="KDQ12313.1"/>
    </source>
</evidence>
<dbReference type="HOGENOM" id="CLU_026593_0_0_1"/>
<organism evidence="1 2">
    <name type="scientific">Botryobasidium botryosum (strain FD-172 SS1)</name>
    <dbReference type="NCBI Taxonomy" id="930990"/>
    <lineage>
        <taxon>Eukaryota</taxon>
        <taxon>Fungi</taxon>
        <taxon>Dikarya</taxon>
        <taxon>Basidiomycota</taxon>
        <taxon>Agaricomycotina</taxon>
        <taxon>Agaricomycetes</taxon>
        <taxon>Cantharellales</taxon>
        <taxon>Botryobasidiaceae</taxon>
        <taxon>Botryobasidium</taxon>
    </lineage>
</organism>
<dbReference type="InParanoid" id="A0A067M9A4"/>
<dbReference type="EMBL" id="KL198051">
    <property type="protein sequence ID" value="KDQ12313.1"/>
    <property type="molecule type" value="Genomic_DNA"/>
</dbReference>
<dbReference type="Proteomes" id="UP000027195">
    <property type="component" value="Unassembled WGS sequence"/>
</dbReference>
<evidence type="ECO:0000313" key="2">
    <source>
        <dbReference type="Proteomes" id="UP000027195"/>
    </source>
</evidence>
<dbReference type="AlphaFoldDB" id="A0A067M9A4"/>
<reference evidence="2" key="1">
    <citation type="journal article" date="2014" name="Proc. Natl. Acad. Sci. U.S.A.">
        <title>Extensive sampling of basidiomycete genomes demonstrates inadequacy of the white-rot/brown-rot paradigm for wood decay fungi.</title>
        <authorList>
            <person name="Riley R."/>
            <person name="Salamov A.A."/>
            <person name="Brown D.W."/>
            <person name="Nagy L.G."/>
            <person name="Floudas D."/>
            <person name="Held B.W."/>
            <person name="Levasseur A."/>
            <person name="Lombard V."/>
            <person name="Morin E."/>
            <person name="Otillar R."/>
            <person name="Lindquist E.A."/>
            <person name="Sun H."/>
            <person name="LaButti K.M."/>
            <person name="Schmutz J."/>
            <person name="Jabbour D."/>
            <person name="Luo H."/>
            <person name="Baker S.E."/>
            <person name="Pisabarro A.G."/>
            <person name="Walton J.D."/>
            <person name="Blanchette R.A."/>
            <person name="Henrissat B."/>
            <person name="Martin F."/>
            <person name="Cullen D."/>
            <person name="Hibbett D.S."/>
            <person name="Grigoriev I.V."/>
        </authorList>
    </citation>
    <scope>NUCLEOTIDE SEQUENCE [LARGE SCALE GENOMIC DNA]</scope>
    <source>
        <strain evidence="2">FD-172 SS1</strain>
    </source>
</reference>
<accession>A0A067M9A4</accession>
<proteinExistence type="predicted"/>
<sequence>MLMHMKGHNGKSPCRACRIDGILDPRPRSTAHYTPLHRHPRTHSYDPLDLPNRTHDEFMQHAASVDGAPTDAEADRRATHFGINGTPALAKLSSLKFPASFPHDFMHLMFENVIPELISLWTTDYKGLDTGTEAYHLRDSVWSAIGEACAASGDTIPAAFGCRVPNVAKKGTKHTAESRLLFTTLIAPVLLFKRFDNDKYYKHFIKLVKLINLCLQLELRPGDVASIRSGFAKWVKDFERSVLPLKQYLRASNLILFEL</sequence>
<protein>
    <submittedName>
        <fullName evidence="1">Uncharacterized protein</fullName>
    </submittedName>
</protein>